<dbReference type="EMBL" id="JACHGY010000001">
    <property type="protein sequence ID" value="MBB6429212.1"/>
    <property type="molecule type" value="Genomic_DNA"/>
</dbReference>
<comment type="caution">
    <text evidence="2">The sequence shown here is derived from an EMBL/GenBank/DDBJ whole genome shotgun (WGS) entry which is preliminary data.</text>
</comment>
<evidence type="ECO:0000313" key="3">
    <source>
        <dbReference type="Proteomes" id="UP000541810"/>
    </source>
</evidence>
<accession>A0A7X0LJU4</accession>
<proteinExistence type="predicted"/>
<reference evidence="2 3" key="1">
    <citation type="submission" date="2020-08" db="EMBL/GenBank/DDBJ databases">
        <title>Genomic Encyclopedia of Type Strains, Phase IV (KMG-IV): sequencing the most valuable type-strain genomes for metagenomic binning, comparative biology and taxonomic classification.</title>
        <authorList>
            <person name="Goeker M."/>
        </authorList>
    </citation>
    <scope>NUCLEOTIDE SEQUENCE [LARGE SCALE GENOMIC DNA]</scope>
    <source>
        <strain evidence="2 3">DSM 103725</strain>
    </source>
</reference>
<sequence length="233" mass="26175">MSDSSTPIMPAAEELAARTISFLAADGYTSSVMKLPRPLLNELGRRLVEPGAKRSKIIDWLREEEIDTPERNLDRFAQRFREAYKVEWGKAADELLMAERAAAGDFDRLSYERVTRNRGAVLIAQKLATTNVADLDIGDIQRITNVLSSMDHGDIEAAKLALQERQADDRATKLQAEVDRIKLETEQKKARIEERVKGLQARIDDLENRAKRGGSIDPTIFQQIREELTGVAA</sequence>
<gene>
    <name evidence="2" type="ORF">HNQ40_001018</name>
</gene>
<keyword evidence="1" id="KW-0175">Coiled coil</keyword>
<evidence type="ECO:0000256" key="1">
    <source>
        <dbReference type="SAM" id="Coils"/>
    </source>
</evidence>
<feature type="coiled-coil region" evidence="1">
    <location>
        <begin position="164"/>
        <end position="209"/>
    </location>
</feature>
<dbReference type="Proteomes" id="UP000541810">
    <property type="component" value="Unassembled WGS sequence"/>
</dbReference>
<name>A0A7X0LJU4_9BACT</name>
<dbReference type="AlphaFoldDB" id="A0A7X0LJU4"/>
<evidence type="ECO:0000313" key="2">
    <source>
        <dbReference type="EMBL" id="MBB6429212.1"/>
    </source>
</evidence>
<protein>
    <recommendedName>
        <fullName evidence="4">DUF3486 family protein</fullName>
    </recommendedName>
</protein>
<organism evidence="2 3">
    <name type="scientific">Algisphaera agarilytica</name>
    <dbReference type="NCBI Taxonomy" id="1385975"/>
    <lineage>
        <taxon>Bacteria</taxon>
        <taxon>Pseudomonadati</taxon>
        <taxon>Planctomycetota</taxon>
        <taxon>Phycisphaerae</taxon>
        <taxon>Phycisphaerales</taxon>
        <taxon>Phycisphaeraceae</taxon>
        <taxon>Algisphaera</taxon>
    </lineage>
</organism>
<dbReference type="RefSeq" id="WP_184676798.1">
    <property type="nucleotide sequence ID" value="NZ_JACHGY010000001.1"/>
</dbReference>
<evidence type="ECO:0008006" key="4">
    <source>
        <dbReference type="Google" id="ProtNLM"/>
    </source>
</evidence>
<keyword evidence="3" id="KW-1185">Reference proteome</keyword>